<feature type="compositionally biased region" description="Basic and acidic residues" evidence="1">
    <location>
        <begin position="8"/>
        <end position="25"/>
    </location>
</feature>
<sequence>MCPSGGDEYGREVARPGHDAVPGDRKVDRVQAGDAQCLVPGLSGPGRRGAGPRHEVVETGEQFVRRQVERRQRRDGGAHPAHGGGRAHAVSGDIPHHQPDACPGEGAGLPGHAL</sequence>
<accession>A0A917P681</accession>
<keyword evidence="3" id="KW-1185">Reference proteome</keyword>
<comment type="caution">
    <text evidence="2">The sequence shown here is derived from an EMBL/GenBank/DDBJ whole genome shotgun (WGS) entry which is preliminary data.</text>
</comment>
<proteinExistence type="predicted"/>
<gene>
    <name evidence="2" type="ORF">GCM10012282_70780</name>
</gene>
<evidence type="ECO:0000256" key="1">
    <source>
        <dbReference type="SAM" id="MobiDB-lite"/>
    </source>
</evidence>
<dbReference type="AlphaFoldDB" id="A0A917P681"/>
<evidence type="ECO:0000313" key="3">
    <source>
        <dbReference type="Proteomes" id="UP000625682"/>
    </source>
</evidence>
<dbReference type="Proteomes" id="UP000625682">
    <property type="component" value="Unassembled WGS sequence"/>
</dbReference>
<dbReference type="EMBL" id="BMMU01000036">
    <property type="protein sequence ID" value="GGJ63396.1"/>
    <property type="molecule type" value="Genomic_DNA"/>
</dbReference>
<feature type="region of interest" description="Disordered" evidence="1">
    <location>
        <begin position="37"/>
        <end position="114"/>
    </location>
</feature>
<organism evidence="2 3">
    <name type="scientific">Streptomyces lacrimifluminis</name>
    <dbReference type="NCBI Taxonomy" id="1500077"/>
    <lineage>
        <taxon>Bacteria</taxon>
        <taxon>Bacillati</taxon>
        <taxon>Actinomycetota</taxon>
        <taxon>Actinomycetes</taxon>
        <taxon>Kitasatosporales</taxon>
        <taxon>Streptomycetaceae</taxon>
        <taxon>Streptomyces</taxon>
    </lineage>
</organism>
<name>A0A917P681_9ACTN</name>
<evidence type="ECO:0000313" key="2">
    <source>
        <dbReference type="EMBL" id="GGJ63396.1"/>
    </source>
</evidence>
<reference evidence="2" key="1">
    <citation type="journal article" date="2014" name="Int. J. Syst. Evol. Microbiol.">
        <title>Complete genome sequence of Corynebacterium casei LMG S-19264T (=DSM 44701T), isolated from a smear-ripened cheese.</title>
        <authorList>
            <consortium name="US DOE Joint Genome Institute (JGI-PGF)"/>
            <person name="Walter F."/>
            <person name="Albersmeier A."/>
            <person name="Kalinowski J."/>
            <person name="Ruckert C."/>
        </authorList>
    </citation>
    <scope>NUCLEOTIDE SEQUENCE</scope>
    <source>
        <strain evidence="2">CGMCC 4.7272</strain>
    </source>
</reference>
<reference evidence="2" key="2">
    <citation type="submission" date="2020-09" db="EMBL/GenBank/DDBJ databases">
        <authorList>
            <person name="Sun Q."/>
            <person name="Zhou Y."/>
        </authorList>
    </citation>
    <scope>NUCLEOTIDE SEQUENCE</scope>
    <source>
        <strain evidence="2">CGMCC 4.7272</strain>
    </source>
</reference>
<feature type="region of interest" description="Disordered" evidence="1">
    <location>
        <begin position="1"/>
        <end position="25"/>
    </location>
</feature>
<protein>
    <submittedName>
        <fullName evidence="2">Uncharacterized protein</fullName>
    </submittedName>
</protein>
<feature type="compositionally biased region" description="Basic and acidic residues" evidence="1">
    <location>
        <begin position="52"/>
        <end position="77"/>
    </location>
</feature>
<feature type="compositionally biased region" description="Gly residues" evidence="1">
    <location>
        <begin position="105"/>
        <end position="114"/>
    </location>
</feature>